<dbReference type="EMBL" id="UYRT01093930">
    <property type="protein sequence ID" value="VDN39266.1"/>
    <property type="molecule type" value="Genomic_DNA"/>
</dbReference>
<keyword evidence="2" id="KW-1185">Reference proteome</keyword>
<evidence type="ECO:0000313" key="1">
    <source>
        <dbReference type="EMBL" id="VDN39266.1"/>
    </source>
</evidence>
<dbReference type="WBParaSite" id="GPUH_0002199901-mRNA-1">
    <property type="protein sequence ID" value="GPUH_0002199901-mRNA-1"/>
    <property type="gene ID" value="GPUH_0002199901"/>
</dbReference>
<dbReference type="Proteomes" id="UP000271098">
    <property type="component" value="Unassembled WGS sequence"/>
</dbReference>
<name>A0A183ELY1_9BILA</name>
<sequence length="59" mass="6439">MGGAIACMARADRVLQENSNPDPVMYLITGRRQTCQHKGSDEDKVTGGDELKKMKVGKC</sequence>
<reference evidence="3" key="1">
    <citation type="submission" date="2016-06" db="UniProtKB">
        <authorList>
            <consortium name="WormBaseParasite"/>
        </authorList>
    </citation>
    <scope>IDENTIFICATION</scope>
</reference>
<dbReference type="AlphaFoldDB" id="A0A183ELY1"/>
<evidence type="ECO:0000313" key="2">
    <source>
        <dbReference type="Proteomes" id="UP000271098"/>
    </source>
</evidence>
<gene>
    <name evidence="1" type="ORF">GPUH_LOCUS21972</name>
</gene>
<organism evidence="3">
    <name type="scientific">Gongylonema pulchrum</name>
    <dbReference type="NCBI Taxonomy" id="637853"/>
    <lineage>
        <taxon>Eukaryota</taxon>
        <taxon>Metazoa</taxon>
        <taxon>Ecdysozoa</taxon>
        <taxon>Nematoda</taxon>
        <taxon>Chromadorea</taxon>
        <taxon>Rhabditida</taxon>
        <taxon>Spirurina</taxon>
        <taxon>Spiruromorpha</taxon>
        <taxon>Spiruroidea</taxon>
        <taxon>Gongylonematidae</taxon>
        <taxon>Gongylonema</taxon>
    </lineage>
</organism>
<protein>
    <submittedName>
        <fullName evidence="1 3">Uncharacterized protein</fullName>
    </submittedName>
</protein>
<reference evidence="1 2" key="2">
    <citation type="submission" date="2018-11" db="EMBL/GenBank/DDBJ databases">
        <authorList>
            <consortium name="Pathogen Informatics"/>
        </authorList>
    </citation>
    <scope>NUCLEOTIDE SEQUENCE [LARGE SCALE GENOMIC DNA]</scope>
</reference>
<accession>A0A183ELY1</accession>
<proteinExistence type="predicted"/>
<evidence type="ECO:0000313" key="3">
    <source>
        <dbReference type="WBParaSite" id="GPUH_0002199901-mRNA-1"/>
    </source>
</evidence>